<name>C5BCU0_EDWI9</name>
<keyword evidence="1" id="KW-0472">Membrane</keyword>
<dbReference type="RefSeq" id="WP_015869755.1">
    <property type="nucleotide sequence ID" value="NC_012779.2"/>
</dbReference>
<reference evidence="2 3" key="2">
    <citation type="journal article" date="2012" name="J. Bacteriol.">
        <title>Genome Sequence of Edwardsiella ictaluri 93-146, a Strain Associated with a Natural Channel Catfish Outbreak of Enteric Septicemia of Catfish.</title>
        <authorList>
            <person name="Williams M.L."/>
            <person name="Gillaspy A.F."/>
            <person name="Dyer D.W."/>
            <person name="Thune R.L."/>
            <person name="Waldbieser G.C."/>
            <person name="Schuster S.C."/>
            <person name="Gipson J."/>
            <person name="Zaitshik J."/>
            <person name="Landry C."/>
            <person name="Banes M.M."/>
            <person name="Lawrence M.L."/>
        </authorList>
    </citation>
    <scope>NUCLEOTIDE SEQUENCE [LARGE SCALE GENOMIC DNA]</scope>
    <source>
        <strain evidence="2 3">93-146</strain>
    </source>
</reference>
<keyword evidence="1" id="KW-0812">Transmembrane</keyword>
<accession>C5BCU0</accession>
<sequence>MWQLKRALHKKCPRVNIWLVIVFFLLGGGVALALVLYLIASALA</sequence>
<feature type="transmembrane region" description="Helical" evidence="1">
    <location>
        <begin position="15"/>
        <end position="40"/>
    </location>
</feature>
<gene>
    <name evidence="2" type="ordered locus">NT01EI_0304</name>
</gene>
<proteinExistence type="predicted"/>
<evidence type="ECO:0000313" key="3">
    <source>
        <dbReference type="Proteomes" id="UP000001485"/>
    </source>
</evidence>
<dbReference type="HOGENOM" id="CLU_217162_0_0_6"/>
<keyword evidence="1" id="KW-1133">Transmembrane helix</keyword>
<dbReference type="EMBL" id="CP001600">
    <property type="protein sequence ID" value="ACR67546.1"/>
    <property type="molecule type" value="Genomic_DNA"/>
</dbReference>
<dbReference type="Proteomes" id="UP000001485">
    <property type="component" value="Chromosome"/>
</dbReference>
<protein>
    <submittedName>
        <fullName evidence="2">Uncharacterized protein</fullName>
    </submittedName>
</protein>
<dbReference type="KEGG" id="eic:NT01EI_0304"/>
<dbReference type="GeneID" id="75735556"/>
<dbReference type="AlphaFoldDB" id="C5BCU0"/>
<evidence type="ECO:0000256" key="1">
    <source>
        <dbReference type="SAM" id="Phobius"/>
    </source>
</evidence>
<organism evidence="2 3">
    <name type="scientific">Edwardsiella ictaluri (strain 93-146)</name>
    <dbReference type="NCBI Taxonomy" id="634503"/>
    <lineage>
        <taxon>Bacteria</taxon>
        <taxon>Pseudomonadati</taxon>
        <taxon>Pseudomonadota</taxon>
        <taxon>Gammaproteobacteria</taxon>
        <taxon>Enterobacterales</taxon>
        <taxon>Hafniaceae</taxon>
        <taxon>Edwardsiella</taxon>
    </lineage>
</organism>
<reference evidence="3" key="1">
    <citation type="submission" date="2009-03" db="EMBL/GenBank/DDBJ databases">
        <title>Complete genome sequence of Edwardsiella ictaluri 93-146.</title>
        <authorList>
            <person name="Williams M.L."/>
            <person name="Gillaspy A.F."/>
            <person name="Dyer D.W."/>
            <person name="Thune R.L."/>
            <person name="Waldbieser G.C."/>
            <person name="Schuster S.C."/>
            <person name="Gipson J."/>
            <person name="Zaitshik J."/>
            <person name="Landry C."/>
            <person name="Lawrence M.L."/>
        </authorList>
    </citation>
    <scope>NUCLEOTIDE SEQUENCE [LARGE SCALE GENOMIC DNA]</scope>
    <source>
        <strain evidence="3">93-146</strain>
    </source>
</reference>
<evidence type="ECO:0000313" key="2">
    <source>
        <dbReference type="EMBL" id="ACR67546.1"/>
    </source>
</evidence>